<keyword evidence="3" id="KW-1185">Reference proteome</keyword>
<accession>A0A558QYT9</accession>
<dbReference type="RefSeq" id="WP_145153620.1">
    <property type="nucleotide sequence ID" value="NZ_VNIM01000067.1"/>
</dbReference>
<evidence type="ECO:0000313" key="3">
    <source>
        <dbReference type="Proteomes" id="UP000318681"/>
    </source>
</evidence>
<name>A0A558QYT9_9SPHN</name>
<dbReference type="EMBL" id="VNIM01000067">
    <property type="protein sequence ID" value="TVV72300.1"/>
    <property type="molecule type" value="Genomic_DNA"/>
</dbReference>
<feature type="compositionally biased region" description="Basic and acidic residues" evidence="1">
    <location>
        <begin position="44"/>
        <end position="60"/>
    </location>
</feature>
<organism evidence="2 3">
    <name type="scientific">Alterirhizorhabdus solaris</name>
    <dbReference type="NCBI Taxonomy" id="2529389"/>
    <lineage>
        <taxon>Bacteria</taxon>
        <taxon>Pseudomonadati</taxon>
        <taxon>Pseudomonadota</taxon>
        <taxon>Alphaproteobacteria</taxon>
        <taxon>Sphingomonadales</taxon>
        <taxon>Rhizorhabdaceae</taxon>
        <taxon>Alterirhizorhabdus</taxon>
    </lineage>
</organism>
<sequence>MTDKQPMQADGAGSKGKPDATQAPKPGSGESAGGAYANPHTGKGPKDGGFDGGQSEKDYHGPGQLGEKVDDTGGGQGG</sequence>
<dbReference type="AlphaFoldDB" id="A0A558QYT9"/>
<comment type="caution">
    <text evidence="2">The sequence shown here is derived from an EMBL/GenBank/DDBJ whole genome shotgun (WGS) entry which is preliminary data.</text>
</comment>
<evidence type="ECO:0000313" key="2">
    <source>
        <dbReference type="EMBL" id="TVV72300.1"/>
    </source>
</evidence>
<dbReference type="OrthoDB" id="7573856at2"/>
<proteinExistence type="predicted"/>
<evidence type="ECO:0000256" key="1">
    <source>
        <dbReference type="SAM" id="MobiDB-lite"/>
    </source>
</evidence>
<dbReference type="Proteomes" id="UP000318681">
    <property type="component" value="Unassembled WGS sequence"/>
</dbReference>
<reference evidence="2 3" key="1">
    <citation type="submission" date="2019-07" db="EMBL/GenBank/DDBJ databases">
        <title>Sphingomonas solaris sp. nov., isolated from a solar panel from Boston, Massachusetts.</title>
        <authorList>
            <person name="Tanner K."/>
            <person name="Pascual J."/>
            <person name="Mancuso C."/>
            <person name="Pereto J."/>
            <person name="Khalil A."/>
            <person name="Vilanova C."/>
        </authorList>
    </citation>
    <scope>NUCLEOTIDE SEQUENCE [LARGE SCALE GENOMIC DNA]</scope>
    <source>
        <strain evidence="2 3">R4DWN</strain>
    </source>
</reference>
<protein>
    <submittedName>
        <fullName evidence="2">Uncharacterized protein</fullName>
    </submittedName>
</protein>
<gene>
    <name evidence="2" type="ORF">FOY91_14850</name>
</gene>
<feature type="region of interest" description="Disordered" evidence="1">
    <location>
        <begin position="1"/>
        <end position="78"/>
    </location>
</feature>